<evidence type="ECO:0000313" key="3">
    <source>
        <dbReference type="Proteomes" id="UP000554342"/>
    </source>
</evidence>
<dbReference type="EMBL" id="JACIJI010000002">
    <property type="protein sequence ID" value="MBB5718921.1"/>
    <property type="molecule type" value="Genomic_DNA"/>
</dbReference>
<sequence length="183" mass="19728">MEDFERMTTELAPAGRGWHWMLGYGIVSVIIGLLALLAPVAATLASALVVGIFLILAGVSALLMAFAARGHETNGYAVLFGILSLIIGILIWWAPAAGAFSLTLLIVTWLVLRGGLEIAWSMKLQRHRTWMFVLGLINLLLALLVIFTLPLSALTLPGYILGISFLITGINAIVWALSHRKPA</sequence>
<dbReference type="PANTHER" id="PTHR34989">
    <property type="entry name" value="PROTEIN HDED"/>
    <property type="match status" value="1"/>
</dbReference>
<gene>
    <name evidence="2" type="ORF">FHR23_001844</name>
</gene>
<accession>A0A840YYQ3</accession>
<keyword evidence="3" id="KW-1185">Reference proteome</keyword>
<dbReference type="GO" id="GO:0005886">
    <property type="term" value="C:plasma membrane"/>
    <property type="evidence" value="ECO:0007669"/>
    <property type="project" value="TreeGrafter"/>
</dbReference>
<dbReference type="RefSeq" id="WP_184003067.1">
    <property type="nucleotide sequence ID" value="NZ_BAABIF010000013.1"/>
</dbReference>
<dbReference type="Pfam" id="PF03729">
    <property type="entry name" value="DUF308"/>
    <property type="match status" value="1"/>
</dbReference>
<feature type="transmembrane region" description="Helical" evidence="1">
    <location>
        <begin position="75"/>
        <end position="94"/>
    </location>
</feature>
<proteinExistence type="predicted"/>
<keyword evidence="1" id="KW-0472">Membrane</keyword>
<reference evidence="2 3" key="1">
    <citation type="submission" date="2020-08" db="EMBL/GenBank/DDBJ databases">
        <title>Genomic Encyclopedia of Type Strains, Phase IV (KMG-IV): sequencing the most valuable type-strain genomes for metagenomic binning, comparative biology and taxonomic classification.</title>
        <authorList>
            <person name="Goeker M."/>
        </authorList>
    </citation>
    <scope>NUCLEOTIDE SEQUENCE [LARGE SCALE GENOMIC DNA]</scope>
    <source>
        <strain evidence="2 3">DSM 27203</strain>
    </source>
</reference>
<feature type="transmembrane region" description="Helical" evidence="1">
    <location>
        <begin position="132"/>
        <end position="153"/>
    </location>
</feature>
<feature type="transmembrane region" description="Helical" evidence="1">
    <location>
        <begin position="48"/>
        <end position="68"/>
    </location>
</feature>
<feature type="transmembrane region" description="Helical" evidence="1">
    <location>
        <begin position="159"/>
        <end position="177"/>
    </location>
</feature>
<feature type="transmembrane region" description="Helical" evidence="1">
    <location>
        <begin position="100"/>
        <end position="120"/>
    </location>
</feature>
<name>A0A840YYQ3_9SPHN</name>
<dbReference type="InterPro" id="IPR052712">
    <property type="entry name" value="Acid_resist_chaperone_HdeD"/>
</dbReference>
<dbReference type="AlphaFoldDB" id="A0A840YYQ3"/>
<dbReference type="Proteomes" id="UP000554342">
    <property type="component" value="Unassembled WGS sequence"/>
</dbReference>
<evidence type="ECO:0000313" key="2">
    <source>
        <dbReference type="EMBL" id="MBB5718921.1"/>
    </source>
</evidence>
<evidence type="ECO:0000256" key="1">
    <source>
        <dbReference type="SAM" id="Phobius"/>
    </source>
</evidence>
<comment type="caution">
    <text evidence="2">The sequence shown here is derived from an EMBL/GenBank/DDBJ whole genome shotgun (WGS) entry which is preliminary data.</text>
</comment>
<keyword evidence="1" id="KW-0812">Transmembrane</keyword>
<protein>
    <submittedName>
        <fullName evidence="2">Uncharacterized membrane protein HdeD (DUF308 family)</fullName>
    </submittedName>
</protein>
<feature type="transmembrane region" description="Helical" evidence="1">
    <location>
        <begin position="21"/>
        <end position="42"/>
    </location>
</feature>
<organism evidence="2 3">
    <name type="scientific">Stakelama sediminis</name>
    <dbReference type="NCBI Taxonomy" id="463200"/>
    <lineage>
        <taxon>Bacteria</taxon>
        <taxon>Pseudomonadati</taxon>
        <taxon>Pseudomonadota</taxon>
        <taxon>Alphaproteobacteria</taxon>
        <taxon>Sphingomonadales</taxon>
        <taxon>Sphingomonadaceae</taxon>
        <taxon>Stakelama</taxon>
    </lineage>
</organism>
<keyword evidence="1" id="KW-1133">Transmembrane helix</keyword>
<dbReference type="PANTHER" id="PTHR34989:SF1">
    <property type="entry name" value="PROTEIN HDED"/>
    <property type="match status" value="1"/>
</dbReference>
<dbReference type="InterPro" id="IPR005325">
    <property type="entry name" value="DUF308_memb"/>
</dbReference>